<dbReference type="Pfam" id="PF03466">
    <property type="entry name" value="LysR_substrate"/>
    <property type="match status" value="1"/>
</dbReference>
<accession>K6VZK6</accession>
<dbReference type="Gene3D" id="3.40.190.10">
    <property type="entry name" value="Periplasmic binding protein-like II"/>
    <property type="match status" value="2"/>
</dbReference>
<dbReference type="GO" id="GO:0032993">
    <property type="term" value="C:protein-DNA complex"/>
    <property type="evidence" value="ECO:0007669"/>
    <property type="project" value="TreeGrafter"/>
</dbReference>
<keyword evidence="2" id="KW-0805">Transcription regulation</keyword>
<dbReference type="AlphaFoldDB" id="K6VZK6"/>
<organism evidence="7 8">
    <name type="scientific">Gordonia rhizosphera NBRC 16068</name>
    <dbReference type="NCBI Taxonomy" id="1108045"/>
    <lineage>
        <taxon>Bacteria</taxon>
        <taxon>Bacillati</taxon>
        <taxon>Actinomycetota</taxon>
        <taxon>Actinomycetes</taxon>
        <taxon>Mycobacteriales</taxon>
        <taxon>Gordoniaceae</taxon>
        <taxon>Gordonia</taxon>
    </lineage>
</organism>
<keyword evidence="5" id="KW-0804">Transcription</keyword>
<evidence type="ECO:0000256" key="3">
    <source>
        <dbReference type="ARBA" id="ARBA00023125"/>
    </source>
</evidence>
<comment type="caution">
    <text evidence="7">The sequence shown here is derived from an EMBL/GenBank/DDBJ whole genome shotgun (WGS) entry which is preliminary data.</text>
</comment>
<dbReference type="SUPFAM" id="SSF53850">
    <property type="entry name" value="Periplasmic binding protein-like II"/>
    <property type="match status" value="1"/>
</dbReference>
<keyword evidence="8" id="KW-1185">Reference proteome</keyword>
<dbReference type="SUPFAM" id="SSF46785">
    <property type="entry name" value="Winged helix' DNA-binding domain"/>
    <property type="match status" value="1"/>
</dbReference>
<dbReference type="STRING" id="1108045.GORHZ_170_00090"/>
<name>K6VZK6_9ACTN</name>
<dbReference type="EMBL" id="BAHC01000170">
    <property type="protein sequence ID" value="GAB92325.1"/>
    <property type="molecule type" value="Genomic_DNA"/>
</dbReference>
<dbReference type="Pfam" id="PF00126">
    <property type="entry name" value="HTH_1"/>
    <property type="match status" value="1"/>
</dbReference>
<dbReference type="InterPro" id="IPR036388">
    <property type="entry name" value="WH-like_DNA-bd_sf"/>
</dbReference>
<dbReference type="InterPro" id="IPR005119">
    <property type="entry name" value="LysR_subst-bd"/>
</dbReference>
<evidence type="ECO:0000256" key="5">
    <source>
        <dbReference type="ARBA" id="ARBA00023163"/>
    </source>
</evidence>
<gene>
    <name evidence="7" type="ORF">GORHZ_170_00090</name>
</gene>
<keyword evidence="3" id="KW-0238">DNA-binding</keyword>
<evidence type="ECO:0000256" key="1">
    <source>
        <dbReference type="ARBA" id="ARBA00009437"/>
    </source>
</evidence>
<dbReference type="eggNOG" id="COG0583">
    <property type="taxonomic scope" value="Bacteria"/>
</dbReference>
<evidence type="ECO:0000259" key="6">
    <source>
        <dbReference type="PROSITE" id="PS50931"/>
    </source>
</evidence>
<reference evidence="7 8" key="1">
    <citation type="submission" date="2012-08" db="EMBL/GenBank/DDBJ databases">
        <title>Whole genome shotgun sequence of Gordonia rhizosphera NBRC 16068.</title>
        <authorList>
            <person name="Takarada H."/>
            <person name="Isaki S."/>
            <person name="Hosoyama A."/>
            <person name="Tsuchikane K."/>
            <person name="Katsumata H."/>
            <person name="Baba S."/>
            <person name="Ohji S."/>
            <person name="Yamazaki S."/>
            <person name="Fujita N."/>
        </authorList>
    </citation>
    <scope>NUCLEOTIDE SEQUENCE [LARGE SCALE GENOMIC DNA]</scope>
    <source>
        <strain evidence="7 8">NBRC 16068</strain>
    </source>
</reference>
<dbReference type="Proteomes" id="UP000008363">
    <property type="component" value="Unassembled WGS sequence"/>
</dbReference>
<dbReference type="FunFam" id="1.10.10.10:FF:000001">
    <property type="entry name" value="LysR family transcriptional regulator"/>
    <property type="match status" value="1"/>
</dbReference>
<sequence>MNDGGRTRNDLDLRRLRMFVTVADSPSLRVAADDLYITQQAVSSAIKELERNLGVELFSRSRRSLTLTAAGEALYHGALPLLAGGDQLTAKMRLMGTDRPIPFVIGHTPDLAPSEVFTIIEPVVLSDPAVPITVRPVFADRIHGELLHGEIDLALRRGVQSPPGLAGTVAAHHQLHLAVRTDHPLAQHDRITLRDLAEHDIVMSEAEEDTEYTQILISTCQGAGFEPRVVPSTLRGTPPHTGVITHPDACVFVTNEPGWIYGHRIRVIEFDDPPIAPVQALWLPHTSSEIRRSILDSVVL</sequence>
<dbReference type="GO" id="GO:0003677">
    <property type="term" value="F:DNA binding"/>
    <property type="evidence" value="ECO:0007669"/>
    <property type="project" value="UniProtKB-KW"/>
</dbReference>
<dbReference type="Gene3D" id="1.10.10.10">
    <property type="entry name" value="Winged helix-like DNA-binding domain superfamily/Winged helix DNA-binding domain"/>
    <property type="match status" value="1"/>
</dbReference>
<dbReference type="InterPro" id="IPR036390">
    <property type="entry name" value="WH_DNA-bd_sf"/>
</dbReference>
<evidence type="ECO:0000313" key="7">
    <source>
        <dbReference type="EMBL" id="GAB92325.1"/>
    </source>
</evidence>
<evidence type="ECO:0000313" key="8">
    <source>
        <dbReference type="Proteomes" id="UP000008363"/>
    </source>
</evidence>
<evidence type="ECO:0000256" key="4">
    <source>
        <dbReference type="ARBA" id="ARBA00023159"/>
    </source>
</evidence>
<dbReference type="GO" id="GO:0003700">
    <property type="term" value="F:DNA-binding transcription factor activity"/>
    <property type="evidence" value="ECO:0007669"/>
    <property type="project" value="InterPro"/>
</dbReference>
<dbReference type="PANTHER" id="PTHR30346">
    <property type="entry name" value="TRANSCRIPTIONAL DUAL REGULATOR HCAR-RELATED"/>
    <property type="match status" value="1"/>
</dbReference>
<dbReference type="PRINTS" id="PR00039">
    <property type="entry name" value="HTHLYSR"/>
</dbReference>
<feature type="domain" description="HTH lysR-type" evidence="6">
    <location>
        <begin position="11"/>
        <end position="68"/>
    </location>
</feature>
<proteinExistence type="inferred from homology"/>
<dbReference type="PANTHER" id="PTHR30346:SF0">
    <property type="entry name" value="HCA OPERON TRANSCRIPTIONAL ACTIVATOR HCAR"/>
    <property type="match status" value="1"/>
</dbReference>
<dbReference type="PROSITE" id="PS50931">
    <property type="entry name" value="HTH_LYSR"/>
    <property type="match status" value="1"/>
</dbReference>
<keyword evidence="4" id="KW-0010">Activator</keyword>
<comment type="similarity">
    <text evidence="1">Belongs to the LysR transcriptional regulatory family.</text>
</comment>
<protein>
    <submittedName>
        <fullName evidence="7">Putative LysR family transcriptional regulator</fullName>
    </submittedName>
</protein>
<evidence type="ECO:0000256" key="2">
    <source>
        <dbReference type="ARBA" id="ARBA00023015"/>
    </source>
</evidence>
<dbReference type="InterPro" id="IPR000847">
    <property type="entry name" value="LysR_HTH_N"/>
</dbReference>